<dbReference type="AlphaFoldDB" id="A0A2A4X7E7"/>
<dbReference type="InterPro" id="IPR003835">
    <property type="entry name" value="Glyco_trans_19"/>
</dbReference>
<evidence type="ECO:0000256" key="7">
    <source>
        <dbReference type="ARBA" id="ARBA00022679"/>
    </source>
</evidence>
<protein>
    <recommendedName>
        <fullName evidence="3 10">Lipid-A-disaccharide synthase</fullName>
        <ecNumber evidence="2 10">2.4.1.182</ecNumber>
    </recommendedName>
</protein>
<keyword evidence="7" id="KW-0808">Transferase</keyword>
<keyword evidence="6" id="KW-0328">Glycosyltransferase</keyword>
<evidence type="ECO:0000256" key="8">
    <source>
        <dbReference type="ARBA" id="ARBA00023098"/>
    </source>
</evidence>
<gene>
    <name evidence="11" type="primary">lpxB</name>
    <name evidence="11" type="ORF">COB21_00450</name>
</gene>
<reference evidence="12" key="1">
    <citation type="submission" date="2017-08" db="EMBL/GenBank/DDBJ databases">
        <title>A dynamic microbial community with high functional redundancy inhabits the cold, oxic subseafloor aquifer.</title>
        <authorList>
            <person name="Tully B.J."/>
            <person name="Wheat C.G."/>
            <person name="Glazer B.T."/>
            <person name="Huber J.A."/>
        </authorList>
    </citation>
    <scope>NUCLEOTIDE SEQUENCE [LARGE SCALE GENOMIC DNA]</scope>
</reference>
<dbReference type="EC" id="2.4.1.182" evidence="2 10"/>
<evidence type="ECO:0000256" key="10">
    <source>
        <dbReference type="NCBIfam" id="TIGR00215"/>
    </source>
</evidence>
<proteinExistence type="predicted"/>
<keyword evidence="5" id="KW-0441">Lipid A biosynthesis</keyword>
<evidence type="ECO:0000256" key="6">
    <source>
        <dbReference type="ARBA" id="ARBA00022676"/>
    </source>
</evidence>
<dbReference type="Gene3D" id="3.40.50.2000">
    <property type="entry name" value="Glycogen Phosphorylase B"/>
    <property type="match status" value="1"/>
</dbReference>
<dbReference type="GO" id="GO:0008915">
    <property type="term" value="F:lipid-A-disaccharide synthase activity"/>
    <property type="evidence" value="ECO:0007669"/>
    <property type="project" value="UniProtKB-UniRule"/>
</dbReference>
<evidence type="ECO:0000256" key="2">
    <source>
        <dbReference type="ARBA" id="ARBA00012687"/>
    </source>
</evidence>
<keyword evidence="4" id="KW-0444">Lipid biosynthesis</keyword>
<name>A0A2A4X7E7_UNCAE</name>
<dbReference type="GO" id="GO:0005543">
    <property type="term" value="F:phospholipid binding"/>
    <property type="evidence" value="ECO:0007669"/>
    <property type="project" value="TreeGrafter"/>
</dbReference>
<evidence type="ECO:0000256" key="1">
    <source>
        <dbReference type="ARBA" id="ARBA00002056"/>
    </source>
</evidence>
<evidence type="ECO:0000256" key="9">
    <source>
        <dbReference type="ARBA" id="ARBA00048975"/>
    </source>
</evidence>
<dbReference type="PANTHER" id="PTHR30372">
    <property type="entry name" value="LIPID-A-DISACCHARIDE SYNTHASE"/>
    <property type="match status" value="1"/>
</dbReference>
<comment type="catalytic activity">
    <reaction evidence="9">
        <text>a lipid X + a UDP-2-N,3-O-bis[(3R)-3-hydroxyacyl]-alpha-D-glucosamine = a lipid A disaccharide + UDP + H(+)</text>
        <dbReference type="Rhea" id="RHEA:67828"/>
        <dbReference type="ChEBI" id="CHEBI:15378"/>
        <dbReference type="ChEBI" id="CHEBI:58223"/>
        <dbReference type="ChEBI" id="CHEBI:137748"/>
        <dbReference type="ChEBI" id="CHEBI:176338"/>
        <dbReference type="ChEBI" id="CHEBI:176343"/>
        <dbReference type="EC" id="2.4.1.182"/>
    </reaction>
</comment>
<dbReference type="Pfam" id="PF02684">
    <property type="entry name" value="LpxB"/>
    <property type="match status" value="1"/>
</dbReference>
<dbReference type="PANTHER" id="PTHR30372:SF4">
    <property type="entry name" value="LIPID-A-DISACCHARIDE SYNTHASE, MITOCHONDRIAL-RELATED"/>
    <property type="match status" value="1"/>
</dbReference>
<dbReference type="EMBL" id="NVUK01000003">
    <property type="protein sequence ID" value="PCI78592.1"/>
    <property type="molecule type" value="Genomic_DNA"/>
</dbReference>
<keyword evidence="8" id="KW-0443">Lipid metabolism</keyword>
<accession>A0A2A4X7E7</accession>
<dbReference type="GO" id="GO:0009245">
    <property type="term" value="P:lipid A biosynthetic process"/>
    <property type="evidence" value="ECO:0007669"/>
    <property type="project" value="UniProtKB-UniRule"/>
</dbReference>
<evidence type="ECO:0000256" key="5">
    <source>
        <dbReference type="ARBA" id="ARBA00022556"/>
    </source>
</evidence>
<organism evidence="11 12">
    <name type="scientific">Aerophobetes bacterium</name>
    <dbReference type="NCBI Taxonomy" id="2030807"/>
    <lineage>
        <taxon>Bacteria</taxon>
        <taxon>Candidatus Aerophobota</taxon>
    </lineage>
</organism>
<dbReference type="SUPFAM" id="SSF53756">
    <property type="entry name" value="UDP-Glycosyltransferase/glycogen phosphorylase"/>
    <property type="match status" value="1"/>
</dbReference>
<evidence type="ECO:0000313" key="11">
    <source>
        <dbReference type="EMBL" id="PCI78592.1"/>
    </source>
</evidence>
<dbReference type="NCBIfam" id="TIGR00215">
    <property type="entry name" value="lpxB"/>
    <property type="match status" value="1"/>
</dbReference>
<dbReference type="GO" id="GO:0016020">
    <property type="term" value="C:membrane"/>
    <property type="evidence" value="ECO:0007669"/>
    <property type="project" value="GOC"/>
</dbReference>
<comment type="caution">
    <text evidence="11">The sequence shown here is derived from an EMBL/GenBank/DDBJ whole genome shotgun (WGS) entry which is preliminary data.</text>
</comment>
<dbReference type="Proteomes" id="UP000218775">
    <property type="component" value="Unassembled WGS sequence"/>
</dbReference>
<evidence type="ECO:0000256" key="3">
    <source>
        <dbReference type="ARBA" id="ARBA00020902"/>
    </source>
</evidence>
<sequence>MKNTNSIFIFAGEQSGDLLGSALVSDIKQAFPHLAIDGVGGKLLRSQGLNSIMDLESFQTMGFINIVKRLPFFFSSFFKIKRYILKTRPVLVILIDYPGFNLRMAKALKKAKFASPIVQYVCPSVWAWGKKRIPLMETYLDSLMTILPFEPALFNREKLCVDYVGHPLSKNKTLLINKDQKEKPETVALFPGSRSHEIQNNLPIMLAALKKIHLDHPHIQFCLVAASEKSLSLIKPILLKYNLDITIKPHNQLQEVLGSSDLALATSGTITLEIAMAEIPTVVIYHVSPLDVFLAKKVFKVNLAFFSLPNIIAKKAIYTELIGPNLTEESLTKALSSLIDKPQLYQQTKKECQLLKKQLDTPQRSSAFHFLQKHYSFLLNKKN</sequence>
<evidence type="ECO:0000313" key="12">
    <source>
        <dbReference type="Proteomes" id="UP000218775"/>
    </source>
</evidence>
<comment type="function">
    <text evidence="1">Condensation of UDP-2,3-diacylglucosamine and 2,3-diacylglucosamine-1-phosphate to form lipid A disaccharide, a precursor of lipid A, a phosphorylated glycolipid that anchors the lipopolysaccharide to the outer membrane of the cell.</text>
</comment>
<evidence type="ECO:0000256" key="4">
    <source>
        <dbReference type="ARBA" id="ARBA00022516"/>
    </source>
</evidence>